<dbReference type="RefSeq" id="WP_273632189.1">
    <property type="nucleotide sequence ID" value="NZ_CP117167.1"/>
</dbReference>
<accession>A0ABY7TCU1</accession>
<organism evidence="1 2">
    <name type="scientific">Mucilaginibacter jinjuensis</name>
    <dbReference type="NCBI Taxonomy" id="1176721"/>
    <lineage>
        <taxon>Bacteria</taxon>
        <taxon>Pseudomonadati</taxon>
        <taxon>Bacteroidota</taxon>
        <taxon>Sphingobacteriia</taxon>
        <taxon>Sphingobacteriales</taxon>
        <taxon>Sphingobacteriaceae</taxon>
        <taxon>Mucilaginibacter</taxon>
    </lineage>
</organism>
<name>A0ABY7TCU1_9SPHI</name>
<keyword evidence="2" id="KW-1185">Reference proteome</keyword>
<dbReference type="EMBL" id="CP117167">
    <property type="protein sequence ID" value="WCT13885.1"/>
    <property type="molecule type" value="Genomic_DNA"/>
</dbReference>
<evidence type="ECO:0000313" key="2">
    <source>
        <dbReference type="Proteomes" id="UP001216139"/>
    </source>
</evidence>
<evidence type="ECO:0000313" key="1">
    <source>
        <dbReference type="EMBL" id="WCT13885.1"/>
    </source>
</evidence>
<reference evidence="1 2" key="1">
    <citation type="submission" date="2023-02" db="EMBL/GenBank/DDBJ databases">
        <title>Genome sequence of Mucilaginibacter jinjuensis strain KACC 16571.</title>
        <authorList>
            <person name="Kim S."/>
            <person name="Heo J."/>
            <person name="Kwon S.-W."/>
        </authorList>
    </citation>
    <scope>NUCLEOTIDE SEQUENCE [LARGE SCALE GENOMIC DNA]</scope>
    <source>
        <strain evidence="1 2">KACC 16571</strain>
    </source>
</reference>
<protein>
    <submittedName>
        <fullName evidence="1">Uncharacterized protein</fullName>
    </submittedName>
</protein>
<proteinExistence type="predicted"/>
<sequence length="135" mass="15333">MNQELTGTLVMVHPDLKGDPICKQGNVGTIVTESIENDYVCVSFRTGEQGYYTHDVLLTLKKPATIYAEILKNATLLPSADFKQLLRISLLVESDECKDKRAAMELAISNEMIRKYIMLPLKQRIKIKQNTLLYQ</sequence>
<dbReference type="Proteomes" id="UP001216139">
    <property type="component" value="Chromosome"/>
</dbReference>
<gene>
    <name evidence="1" type="ORF">PQO05_08060</name>
</gene>